<dbReference type="CDD" id="cd07062">
    <property type="entry name" value="Peptidase_S66_mccF_like"/>
    <property type="match status" value="1"/>
</dbReference>
<dbReference type="SUPFAM" id="SSF141986">
    <property type="entry name" value="LD-carboxypeptidase A C-terminal domain-like"/>
    <property type="match status" value="1"/>
</dbReference>
<dbReference type="PANTHER" id="PTHR30237:SF5">
    <property type="entry name" value="CARBOXYPEPTIDASE VC_A0337-RELATED"/>
    <property type="match status" value="1"/>
</dbReference>
<evidence type="ECO:0000313" key="6">
    <source>
        <dbReference type="EMBL" id="PSL41923.1"/>
    </source>
</evidence>
<keyword evidence="2" id="KW-0378">Hydrolase</keyword>
<accession>A0A2P8H6T8</accession>
<dbReference type="InterPro" id="IPR003507">
    <property type="entry name" value="S66_fam"/>
</dbReference>
<reference evidence="6 7" key="1">
    <citation type="submission" date="2018-03" db="EMBL/GenBank/DDBJ databases">
        <title>Genomic Encyclopedia of Type Strains, Phase III (KMG-III): the genomes of soil and plant-associated and newly described type strains.</title>
        <authorList>
            <person name="Whitman W."/>
        </authorList>
    </citation>
    <scope>NUCLEOTIDE SEQUENCE [LARGE SCALE GENOMIC DNA]</scope>
    <source>
        <strain evidence="6 7">CGMCC 1.12259</strain>
    </source>
</reference>
<proteinExistence type="inferred from homology"/>
<gene>
    <name evidence="6" type="ORF">B0H99_101169</name>
</gene>
<protein>
    <submittedName>
        <fullName evidence="6">Muramoyltetrapeptide carboxypeptidase LdcA involved in peptidoglycan recycling</fullName>
    </submittedName>
</protein>
<evidence type="ECO:0000259" key="4">
    <source>
        <dbReference type="Pfam" id="PF02016"/>
    </source>
</evidence>
<evidence type="ECO:0000256" key="3">
    <source>
        <dbReference type="PIRSR" id="PIRSR028757-1"/>
    </source>
</evidence>
<dbReference type="Proteomes" id="UP000242682">
    <property type="component" value="Unassembled WGS sequence"/>
</dbReference>
<evidence type="ECO:0000256" key="2">
    <source>
        <dbReference type="ARBA" id="ARBA00022801"/>
    </source>
</evidence>
<feature type="active site" description="Charge relay system" evidence="3">
    <location>
        <position position="240"/>
    </location>
</feature>
<feature type="active site" description="Charge relay system" evidence="3">
    <location>
        <position position="307"/>
    </location>
</feature>
<feature type="domain" description="LD-carboxypeptidase N-terminal" evidence="4">
    <location>
        <begin position="12"/>
        <end position="129"/>
    </location>
</feature>
<dbReference type="AlphaFoldDB" id="A0A2P8H6T8"/>
<dbReference type="SUPFAM" id="SSF52317">
    <property type="entry name" value="Class I glutamine amidotransferase-like"/>
    <property type="match status" value="1"/>
</dbReference>
<dbReference type="Gene3D" id="3.50.30.60">
    <property type="entry name" value="LD-carboxypeptidase A C-terminal domain-like"/>
    <property type="match status" value="1"/>
</dbReference>
<evidence type="ECO:0000259" key="5">
    <source>
        <dbReference type="Pfam" id="PF17676"/>
    </source>
</evidence>
<dbReference type="RefSeq" id="WP_106531727.1">
    <property type="nucleotide sequence ID" value="NZ_PYAT01000001.1"/>
</dbReference>
<comment type="caution">
    <text evidence="6">The sequence shown here is derived from an EMBL/GenBank/DDBJ whole genome shotgun (WGS) entry which is preliminary data.</text>
</comment>
<dbReference type="EMBL" id="PYAT01000001">
    <property type="protein sequence ID" value="PSL41923.1"/>
    <property type="molecule type" value="Genomic_DNA"/>
</dbReference>
<evidence type="ECO:0000313" key="7">
    <source>
        <dbReference type="Proteomes" id="UP000242682"/>
    </source>
</evidence>
<dbReference type="GO" id="GO:0004180">
    <property type="term" value="F:carboxypeptidase activity"/>
    <property type="evidence" value="ECO:0007669"/>
    <property type="project" value="UniProtKB-KW"/>
</dbReference>
<feature type="domain" description="LD-carboxypeptidase C-terminal" evidence="5">
    <location>
        <begin position="200"/>
        <end position="322"/>
    </location>
</feature>
<dbReference type="InterPro" id="IPR040921">
    <property type="entry name" value="Peptidase_S66C"/>
</dbReference>
<evidence type="ECO:0000256" key="1">
    <source>
        <dbReference type="ARBA" id="ARBA00010233"/>
    </source>
</evidence>
<comment type="similarity">
    <text evidence="1">Belongs to the peptidase S66 family.</text>
</comment>
<dbReference type="Pfam" id="PF02016">
    <property type="entry name" value="Peptidase_S66"/>
    <property type="match status" value="1"/>
</dbReference>
<dbReference type="InterPro" id="IPR040449">
    <property type="entry name" value="Peptidase_S66_N"/>
</dbReference>
<sequence>MIVYPQRPLQTIGVTAPSSGMRDELHPLLLSAKERQEGRGFNVQIGQTPWTQQEAKSAPARKRANELMEMLKDDSIDMIFPPWGGEMLIEILEHLDFKDIEPKWVLGYSDISLLLLAITLKTGIATAHGTNIIDLRGEEVDGTTIRWLDVLQTKQGEKITQVSSPFYQKEWLHENPSPTVFHLTEPTLWKTISGNTEKFSGRLLGGCIDVIRHLAGTPYGDVRHFRAEHIPGETVVWFFENCELSVTDLKRSLTQLKYAGWFENCSGILFGRSPANESVGGYTVEKMYEDLASELNIPIAYDVDCGHVPPQITLVNGSYAEIEVKDGKGVVRLEFK</sequence>
<keyword evidence="7" id="KW-1185">Reference proteome</keyword>
<dbReference type="InterPro" id="IPR029062">
    <property type="entry name" value="Class_I_gatase-like"/>
</dbReference>
<dbReference type="Gene3D" id="3.40.50.10740">
    <property type="entry name" value="Class I glutamine amidotransferase-like"/>
    <property type="match status" value="1"/>
</dbReference>
<dbReference type="Pfam" id="PF17676">
    <property type="entry name" value="Peptidase_S66C"/>
    <property type="match status" value="1"/>
</dbReference>
<dbReference type="PANTHER" id="PTHR30237">
    <property type="entry name" value="MURAMOYLTETRAPEPTIDE CARBOXYPEPTIDASE"/>
    <property type="match status" value="1"/>
</dbReference>
<dbReference type="OrthoDB" id="9807329at2"/>
<dbReference type="InterPro" id="IPR027478">
    <property type="entry name" value="LdcA_N"/>
</dbReference>
<keyword evidence="6" id="KW-0121">Carboxypeptidase</keyword>
<feature type="active site" description="Nucleophile" evidence="3">
    <location>
        <position position="109"/>
    </location>
</feature>
<dbReference type="InterPro" id="IPR027461">
    <property type="entry name" value="Carboxypeptidase_A_C_sf"/>
</dbReference>
<organism evidence="6 7">
    <name type="scientific">Planomicrobium soli</name>
    <dbReference type="NCBI Taxonomy" id="1176648"/>
    <lineage>
        <taxon>Bacteria</taxon>
        <taxon>Bacillati</taxon>
        <taxon>Bacillota</taxon>
        <taxon>Bacilli</taxon>
        <taxon>Bacillales</taxon>
        <taxon>Caryophanaceae</taxon>
        <taxon>Planomicrobium</taxon>
    </lineage>
</organism>
<dbReference type="PIRSF" id="PIRSF028757">
    <property type="entry name" value="LD-carboxypeptidase"/>
    <property type="match status" value="1"/>
</dbReference>
<keyword evidence="6" id="KW-0645">Protease</keyword>
<name>A0A2P8H6T8_9BACL</name>